<gene>
    <name evidence="1" type="ORF">IRJ41_020247</name>
</gene>
<evidence type="ECO:0000313" key="2">
    <source>
        <dbReference type="Proteomes" id="UP001059041"/>
    </source>
</evidence>
<comment type="caution">
    <text evidence="1">The sequence shown here is derived from an EMBL/GenBank/DDBJ whole genome shotgun (WGS) entry which is preliminary data.</text>
</comment>
<feature type="non-terminal residue" evidence="1">
    <location>
        <position position="204"/>
    </location>
</feature>
<evidence type="ECO:0000313" key="1">
    <source>
        <dbReference type="EMBL" id="KAI7790351.1"/>
    </source>
</evidence>
<reference evidence="1" key="1">
    <citation type="submission" date="2021-02" db="EMBL/GenBank/DDBJ databases">
        <title>Comparative genomics reveals that relaxation of natural selection precedes convergent phenotypic evolution of cavefish.</title>
        <authorList>
            <person name="Peng Z."/>
        </authorList>
    </citation>
    <scope>NUCLEOTIDE SEQUENCE</scope>
    <source>
        <tissue evidence="1">Muscle</tissue>
    </source>
</reference>
<accession>A0A9W7W7W3</accession>
<protein>
    <submittedName>
        <fullName evidence="1">General transcription factor 3C polypeptide 1-like</fullName>
    </submittedName>
</protein>
<sequence>KFMLIQWIEDPPTWDVLPVDKIVNGHCEIGGPRSAMMKQLYCAERDSQARNIPQQDEVGRGQHKKYRRILSDSESSEEFHFVEKKASAKIHAIRARSFLEQYKADKSLPLCYLPQSLPLCYLPQSLALCYLPQSLALCYLPQSLALCYLPQSLPLCYLPQSLPMCYLPQSLPLCYLPQSLPLCYLPQSLPLCYLPQGPAHTLFM</sequence>
<dbReference type="Proteomes" id="UP001059041">
    <property type="component" value="Unassembled WGS sequence"/>
</dbReference>
<proteinExistence type="predicted"/>
<organism evidence="1 2">
    <name type="scientific">Triplophysa rosa</name>
    <name type="common">Cave loach</name>
    <dbReference type="NCBI Taxonomy" id="992332"/>
    <lineage>
        <taxon>Eukaryota</taxon>
        <taxon>Metazoa</taxon>
        <taxon>Chordata</taxon>
        <taxon>Craniata</taxon>
        <taxon>Vertebrata</taxon>
        <taxon>Euteleostomi</taxon>
        <taxon>Actinopterygii</taxon>
        <taxon>Neopterygii</taxon>
        <taxon>Teleostei</taxon>
        <taxon>Ostariophysi</taxon>
        <taxon>Cypriniformes</taxon>
        <taxon>Nemacheilidae</taxon>
        <taxon>Triplophysa</taxon>
    </lineage>
</organism>
<name>A0A9W7W7W3_TRIRA</name>
<keyword evidence="2" id="KW-1185">Reference proteome</keyword>
<dbReference type="AlphaFoldDB" id="A0A9W7W7W3"/>
<dbReference type="EMBL" id="JAFHDT010000156">
    <property type="protein sequence ID" value="KAI7790351.1"/>
    <property type="molecule type" value="Genomic_DNA"/>
</dbReference>